<evidence type="ECO:0000313" key="2">
    <source>
        <dbReference type="Proteomes" id="UP000216605"/>
    </source>
</evidence>
<reference evidence="1 2" key="1">
    <citation type="submission" date="2017-07" db="EMBL/GenBank/DDBJ databases">
        <title>Flavobacterium cyanobacteriorum sp. nov., isolated from cyanobacterial aggregates in a eutrophic lake.</title>
        <authorList>
            <person name="Cai H."/>
        </authorList>
    </citation>
    <scope>NUCLEOTIDE SEQUENCE [LARGE SCALE GENOMIC DNA]</scope>
    <source>
        <strain evidence="1 2">TH021</strain>
    </source>
</reference>
<dbReference type="AlphaFoldDB" id="A0A255Z9N8"/>
<dbReference type="Proteomes" id="UP000216605">
    <property type="component" value="Unassembled WGS sequence"/>
</dbReference>
<proteinExistence type="predicted"/>
<accession>A0A255Z9N8</accession>
<evidence type="ECO:0000313" key="1">
    <source>
        <dbReference type="EMBL" id="OYQ38169.1"/>
    </source>
</evidence>
<sequence>MEIASSLKDRNQQDIQMNSFYYMETINIRVPRMGTYGMEIPATKEDRKKVICLYKVQTH</sequence>
<comment type="caution">
    <text evidence="1">The sequence shown here is derived from an EMBL/GenBank/DDBJ whole genome shotgun (WGS) entry which is preliminary data.</text>
</comment>
<organism evidence="1 2">
    <name type="scientific">Flavobacterium cyanobacteriorum</name>
    <dbReference type="NCBI Taxonomy" id="2022802"/>
    <lineage>
        <taxon>Bacteria</taxon>
        <taxon>Pseudomonadati</taxon>
        <taxon>Bacteroidota</taxon>
        <taxon>Flavobacteriia</taxon>
        <taxon>Flavobacteriales</taxon>
        <taxon>Flavobacteriaceae</taxon>
        <taxon>Flavobacterium</taxon>
    </lineage>
</organism>
<keyword evidence="2" id="KW-1185">Reference proteome</keyword>
<protein>
    <submittedName>
        <fullName evidence="1">Uncharacterized protein</fullName>
    </submittedName>
</protein>
<gene>
    <name evidence="1" type="ORF">CHU92_06250</name>
</gene>
<name>A0A255Z9N8_9FLAO</name>
<dbReference type="EMBL" id="NOXV01000230">
    <property type="protein sequence ID" value="OYQ38169.1"/>
    <property type="molecule type" value="Genomic_DNA"/>
</dbReference>